<dbReference type="Proteomes" id="UP000635142">
    <property type="component" value="Unassembled WGS sequence"/>
</dbReference>
<keyword evidence="1" id="KW-0732">Signal</keyword>
<feature type="chain" id="PRO_5037356773" evidence="1">
    <location>
        <begin position="25"/>
        <end position="138"/>
    </location>
</feature>
<reference evidence="2" key="1">
    <citation type="submission" date="2020-08" db="EMBL/GenBank/DDBJ databases">
        <title>Sulfitobacter aestuariivivens sp. nov., isolated from a tidal flat.</title>
        <authorList>
            <person name="Park S."/>
            <person name="Yoon J.-H."/>
        </authorList>
    </citation>
    <scope>NUCLEOTIDE SEQUENCE</scope>
    <source>
        <strain evidence="2">TSTF-M16</strain>
    </source>
</reference>
<feature type="signal peptide" evidence="1">
    <location>
        <begin position="1"/>
        <end position="24"/>
    </location>
</feature>
<dbReference type="InterPro" id="IPR053745">
    <property type="entry name" value="Viral_Tail_Comp_sf"/>
</dbReference>
<protein>
    <submittedName>
        <fullName evidence="2">DUF3168 domain-containing protein</fullName>
    </submittedName>
</protein>
<accession>A0A927D201</accession>
<proteinExistence type="predicted"/>
<evidence type="ECO:0000313" key="3">
    <source>
        <dbReference type="Proteomes" id="UP000635142"/>
    </source>
</evidence>
<dbReference type="AlphaFoldDB" id="A0A927D201"/>
<comment type="caution">
    <text evidence="2">The sequence shown here is derived from an EMBL/GenBank/DDBJ whole genome shotgun (WGS) entry which is preliminary data.</text>
</comment>
<dbReference type="Pfam" id="PF11367">
    <property type="entry name" value="Tail_completion_gp17"/>
    <property type="match status" value="1"/>
</dbReference>
<evidence type="ECO:0000313" key="2">
    <source>
        <dbReference type="EMBL" id="MBD3662931.1"/>
    </source>
</evidence>
<name>A0A927D201_9RHOB</name>
<sequence length="138" mass="14098">MTFALSGPLQAAVYAALSADAALAALVGGDVFDAVPSGTVPARYVLLGSETVTDASDLSASGAMHRFTVSVITSDPGFSGAKAIAGQVSDVLHDADLSLTRGSLVALRFERATAKRTNGGATRQIDLRFRARVDDTAA</sequence>
<dbReference type="InterPro" id="IPR021508">
    <property type="entry name" value="Gp17-like"/>
</dbReference>
<dbReference type="Gene3D" id="3.30.2000.30">
    <property type="match status" value="1"/>
</dbReference>
<keyword evidence="3" id="KW-1185">Reference proteome</keyword>
<organism evidence="2 3">
    <name type="scientific">Sulfitobacter aestuariivivens</name>
    <dbReference type="NCBI Taxonomy" id="2766981"/>
    <lineage>
        <taxon>Bacteria</taxon>
        <taxon>Pseudomonadati</taxon>
        <taxon>Pseudomonadota</taxon>
        <taxon>Alphaproteobacteria</taxon>
        <taxon>Rhodobacterales</taxon>
        <taxon>Roseobacteraceae</taxon>
        <taxon>Sulfitobacter</taxon>
    </lineage>
</organism>
<gene>
    <name evidence="2" type="ORF">H9Q16_03260</name>
</gene>
<dbReference type="RefSeq" id="WP_191073925.1">
    <property type="nucleotide sequence ID" value="NZ_JACTAG010000001.1"/>
</dbReference>
<dbReference type="EMBL" id="JACTAG010000001">
    <property type="protein sequence ID" value="MBD3662931.1"/>
    <property type="molecule type" value="Genomic_DNA"/>
</dbReference>
<evidence type="ECO:0000256" key="1">
    <source>
        <dbReference type="SAM" id="SignalP"/>
    </source>
</evidence>